<organism evidence="2 3">
    <name type="scientific">Nephila pilipes</name>
    <name type="common">Giant wood spider</name>
    <name type="synonym">Nephila maculata</name>
    <dbReference type="NCBI Taxonomy" id="299642"/>
    <lineage>
        <taxon>Eukaryota</taxon>
        <taxon>Metazoa</taxon>
        <taxon>Ecdysozoa</taxon>
        <taxon>Arthropoda</taxon>
        <taxon>Chelicerata</taxon>
        <taxon>Arachnida</taxon>
        <taxon>Araneae</taxon>
        <taxon>Araneomorphae</taxon>
        <taxon>Entelegynae</taxon>
        <taxon>Araneoidea</taxon>
        <taxon>Nephilidae</taxon>
        <taxon>Nephila</taxon>
    </lineage>
</organism>
<evidence type="ECO:0000256" key="1">
    <source>
        <dbReference type="SAM" id="MobiDB-lite"/>
    </source>
</evidence>
<dbReference type="EMBL" id="BMAW01003328">
    <property type="protein sequence ID" value="GFS83022.1"/>
    <property type="molecule type" value="Genomic_DNA"/>
</dbReference>
<proteinExistence type="predicted"/>
<evidence type="ECO:0000313" key="2">
    <source>
        <dbReference type="EMBL" id="GFS83022.1"/>
    </source>
</evidence>
<evidence type="ECO:0000313" key="3">
    <source>
        <dbReference type="Proteomes" id="UP000887013"/>
    </source>
</evidence>
<name>A0A8X6T909_NEPPI</name>
<accession>A0A8X6T909</accession>
<comment type="caution">
    <text evidence="2">The sequence shown here is derived from an EMBL/GenBank/DDBJ whole genome shotgun (WGS) entry which is preliminary data.</text>
</comment>
<protein>
    <submittedName>
        <fullName evidence="2">Uncharacterized protein</fullName>
    </submittedName>
</protein>
<dbReference type="OrthoDB" id="10621240at2759"/>
<sequence length="144" mass="15947">MGSALDERLLFRGRSRTSTCVRPDDGSLVFSTLNPGRSRPDVHTTVTGVCEQFGWHQLEAEMSGEEGRPLKSRSQLYYDGERGKGPMNNKRTAVPLTDWGSLGPFAITLLLRVVLVSSESRGRHFPSAPVRGANERADKYCTLH</sequence>
<keyword evidence="3" id="KW-1185">Reference proteome</keyword>
<dbReference type="Proteomes" id="UP000887013">
    <property type="component" value="Unassembled WGS sequence"/>
</dbReference>
<dbReference type="AlphaFoldDB" id="A0A8X6T909"/>
<reference evidence="2" key="1">
    <citation type="submission" date="2020-08" db="EMBL/GenBank/DDBJ databases">
        <title>Multicomponent nature underlies the extraordinary mechanical properties of spider dragline silk.</title>
        <authorList>
            <person name="Kono N."/>
            <person name="Nakamura H."/>
            <person name="Mori M."/>
            <person name="Yoshida Y."/>
            <person name="Ohtoshi R."/>
            <person name="Malay A.D."/>
            <person name="Moran D.A.P."/>
            <person name="Tomita M."/>
            <person name="Numata K."/>
            <person name="Arakawa K."/>
        </authorList>
    </citation>
    <scope>NUCLEOTIDE SEQUENCE</scope>
</reference>
<feature type="region of interest" description="Disordered" evidence="1">
    <location>
        <begin position="61"/>
        <end position="90"/>
    </location>
</feature>
<gene>
    <name evidence="2" type="ORF">NPIL_492031</name>
</gene>